<comment type="caution">
    <text evidence="1">The sequence shown here is derived from an EMBL/GenBank/DDBJ whole genome shotgun (WGS) entry which is preliminary data.</text>
</comment>
<organism evidence="1 2">
    <name type="scientific">Dictyostelium discoideum</name>
    <name type="common">Social amoeba</name>
    <dbReference type="NCBI Taxonomy" id="44689"/>
    <lineage>
        <taxon>Eukaryota</taxon>
        <taxon>Amoebozoa</taxon>
        <taxon>Evosea</taxon>
        <taxon>Eumycetozoa</taxon>
        <taxon>Dictyostelia</taxon>
        <taxon>Dictyosteliales</taxon>
        <taxon>Dictyosteliaceae</taxon>
        <taxon>Dictyostelium</taxon>
    </lineage>
</organism>
<accession>Q554S1</accession>
<dbReference type="SMR" id="Q8T2A2"/>
<dbReference type="PANTHER" id="PTHR32142">
    <property type="entry name" value="B BOX-TYPE DOMAIN-CONTAINING PROTEIN-RELATED"/>
    <property type="match status" value="1"/>
</dbReference>
<dbReference type="AlphaFoldDB" id="Q8T2A2"/>
<dbReference type="FunCoup" id="Q8T2A2">
    <property type="interactions" value="1"/>
</dbReference>
<dbReference type="EMBL" id="AAFI02000012">
    <property type="protein sequence ID" value="EAL70002.1"/>
    <property type="molecule type" value="Genomic_DNA"/>
</dbReference>
<dbReference type="PANTHER" id="PTHR32142:SF61">
    <property type="match status" value="1"/>
</dbReference>
<dbReference type="PhylomeDB" id="Q8T2A2"/>
<dbReference type="InParanoid" id="Q8T2A2"/>
<keyword evidence="2" id="KW-1185">Reference proteome</keyword>
<accession>Q8T2A2</accession>
<dbReference type="Proteomes" id="UP000002195">
    <property type="component" value="Unassembled WGS sequence"/>
</dbReference>
<dbReference type="VEuPathDB" id="AmoebaDB:DDB_G0274219"/>
<dbReference type="OMA" id="FIMEYIL"/>
<gene>
    <name evidence="1" type="ORF">DDB_G0274219</name>
</gene>
<dbReference type="HOGENOM" id="CLU_273249_0_0_1"/>
<dbReference type="dictyBase" id="DDB_G0274219"/>
<reference evidence="1 2" key="1">
    <citation type="journal article" date="2005" name="Nature">
        <title>The genome of the social amoeba Dictyostelium discoideum.</title>
        <authorList>
            <consortium name="The Dictyostelium discoideum Sequencing Consortium"/>
            <person name="Eichinger L."/>
            <person name="Pachebat J.A."/>
            <person name="Glockner G."/>
            <person name="Rajandream M.A."/>
            <person name="Sucgang R."/>
            <person name="Berriman M."/>
            <person name="Song J."/>
            <person name="Olsen R."/>
            <person name="Szafranski K."/>
            <person name="Xu Q."/>
            <person name="Tunggal B."/>
            <person name="Kummerfeld S."/>
            <person name="Madera M."/>
            <person name="Konfortov B.A."/>
            <person name="Rivero F."/>
            <person name="Bankier A.T."/>
            <person name="Lehmann R."/>
            <person name="Hamlin N."/>
            <person name="Davies R."/>
            <person name="Gaudet P."/>
            <person name="Fey P."/>
            <person name="Pilcher K."/>
            <person name="Chen G."/>
            <person name="Saunders D."/>
            <person name="Sodergren E."/>
            <person name="Davis P."/>
            <person name="Kerhornou A."/>
            <person name="Nie X."/>
            <person name="Hall N."/>
            <person name="Anjard C."/>
            <person name="Hemphill L."/>
            <person name="Bason N."/>
            <person name="Farbrother P."/>
            <person name="Desany B."/>
            <person name="Just E."/>
            <person name="Morio T."/>
            <person name="Rost R."/>
            <person name="Churcher C."/>
            <person name="Cooper J."/>
            <person name="Haydock S."/>
            <person name="van Driessche N."/>
            <person name="Cronin A."/>
            <person name="Goodhead I."/>
            <person name="Muzny D."/>
            <person name="Mourier T."/>
            <person name="Pain A."/>
            <person name="Lu M."/>
            <person name="Harper D."/>
            <person name="Lindsay R."/>
            <person name="Hauser H."/>
            <person name="James K."/>
            <person name="Quiles M."/>
            <person name="Madan Babu M."/>
            <person name="Saito T."/>
            <person name="Buchrieser C."/>
            <person name="Wardroper A."/>
            <person name="Felder M."/>
            <person name="Thangavelu M."/>
            <person name="Johnson D."/>
            <person name="Knights A."/>
            <person name="Loulseged H."/>
            <person name="Mungall K."/>
            <person name="Oliver K."/>
            <person name="Price C."/>
            <person name="Quail M.A."/>
            <person name="Urushihara H."/>
            <person name="Hernandez J."/>
            <person name="Rabbinowitsch E."/>
            <person name="Steffen D."/>
            <person name="Sanders M."/>
            <person name="Ma J."/>
            <person name="Kohara Y."/>
            <person name="Sharp S."/>
            <person name="Simmonds M."/>
            <person name="Spiegler S."/>
            <person name="Tivey A."/>
            <person name="Sugano S."/>
            <person name="White B."/>
            <person name="Walker D."/>
            <person name="Woodward J."/>
            <person name="Winckler T."/>
            <person name="Tanaka Y."/>
            <person name="Shaulsky G."/>
            <person name="Schleicher M."/>
            <person name="Weinstock G."/>
            <person name="Rosenthal A."/>
            <person name="Cox E.C."/>
            <person name="Chisholm R.L."/>
            <person name="Gibbs R."/>
            <person name="Loomis W.F."/>
            <person name="Platzer M."/>
            <person name="Kay R.R."/>
            <person name="Williams J."/>
            <person name="Dear P.H."/>
            <person name="Noegel A.A."/>
            <person name="Barrell B."/>
            <person name="Kuspa A."/>
        </authorList>
    </citation>
    <scope>NUCLEOTIDE SEQUENCE [LARGE SCALE GENOMIC DNA]</scope>
    <source>
        <strain evidence="1 2">AX4</strain>
    </source>
</reference>
<proteinExistence type="predicted"/>
<evidence type="ECO:0000313" key="1">
    <source>
        <dbReference type="EMBL" id="EAL70002.1"/>
    </source>
</evidence>
<dbReference type="KEGG" id="ddi:DDB_G0274219"/>
<dbReference type="PaxDb" id="44689-DDB0167580"/>
<protein>
    <submittedName>
        <fullName evidence="1">Uncharacterized protein</fullName>
    </submittedName>
</protein>
<dbReference type="RefSeq" id="XP_644252.1">
    <property type="nucleotide sequence ID" value="XM_639160.1"/>
</dbReference>
<name>Q8T2A2_DICDI</name>
<evidence type="ECO:0000313" key="2">
    <source>
        <dbReference type="Proteomes" id="UP000002195"/>
    </source>
</evidence>
<sequence>MEYNEILFWKVFHNKFIFNIIIEQISNDQLEYERIELYKIGNRIKFKDIQSLKLIVSKKQFELLKCKLEHNDFILYNRESIDQLIHYAPIEIIKLFIEKYKIKQQDPQLDKLNVMIDLVLHSIKNNNLECLRYFLIELQLPVERTAFEYTLKEKSIEFIDLILNSNQFKLEESTRKFCLKLISNNSRNFNDLIEYVIYKRPELNYFTTKSIVENFNQQKLSKYPGYLNTPQILDFFLFYKIKSKETKLKLLEMGCVSTVKPEFIYSNKLKPTNWKDYDEVEFYLFIILKLGELEKCIAKDTTLAIIRNEFEGIKDCSNLKTQDKCKKLHELIIIKLFPYFSSHIYRDYFELYDQPIPNSDFLFTFQITFSTFSVNGLNYLLDLKKKKKSIQTTTTTTTIYINEITKKIDTNNEKEVLEFLKIYFKSKHLLPELNKVSIDNMFLHVLNHCSIETLNEILKLKPSSQDDIIKGFLSGFLPDNNFQSSREKADEFIKTIHINKDNDRFIWFSEKLVKKLSSTAERNFINYKCLNYLNISTKNHVDFLIENKPETVIIPLVKKYFEIESLELINYFEKKLNQSKPSANHYYYLYFKSLFNGDFKTFQEIDDIKNLKLEFQSADFKSIKINDPLLIDKVIENINKSNLKSLTSDSKIKLFKFLLKQNDEKLQSKVIGSLQFNLFPLESMLVLLDNILDVNIEASNAIINNLVINGEFELSLLVLAVNQFEKSRLFIIYKSLDGKLIKNGYNAKDKLIPFIKSLFNKLEANLNDDFPSLSDSQEIQFIFSYLYKLLIQCDDITLDLINSVRQFYLSNDLIITDDLFSLSCYLSLRSYQFIKYLSAMKIRLNNGIFFLNGVWNFEFDSSDQNYTLDFNLMLKENKVPIDKDFFDVIYQTTKSKDNNFDFFKKIVFHKLRNLMIEFQRLPRPLPIAVEVNLFIELNRADLVLELAEIEVSLNKPFPIETVGGFMNIATLDQLKQLISLIGQTESKRIKYLFLKNSIISRKFDFIDYFLKESILFIEELTKGSLDSNEFKFFKEILASNDIELVEYLLKNYRGQDFQTIATTTTSITTTTTNPQSVVITGLIDLFKDFQYSQNLYHNNFQVTMDNGLIDMFNLLSRHFLFVPKKDNILHTIRQGRFKLVDYLYKNDYFEHLGEETITSINDFVKDQYPYDYFSLKKNK</sequence>
<dbReference type="GeneID" id="8619680"/>